<feature type="compositionally biased region" description="Low complexity" evidence="1">
    <location>
        <begin position="98"/>
        <end position="108"/>
    </location>
</feature>
<organism evidence="2 3">
    <name type="scientific">Burkholderia anthina</name>
    <dbReference type="NCBI Taxonomy" id="179879"/>
    <lineage>
        <taxon>Bacteria</taxon>
        <taxon>Pseudomonadati</taxon>
        <taxon>Pseudomonadota</taxon>
        <taxon>Betaproteobacteria</taxon>
        <taxon>Burkholderiales</taxon>
        <taxon>Burkholderiaceae</taxon>
        <taxon>Burkholderia</taxon>
        <taxon>Burkholderia cepacia complex</taxon>
    </lineage>
</organism>
<dbReference type="Pfam" id="PF12266">
    <property type="entry name" value="DUF3613"/>
    <property type="match status" value="1"/>
</dbReference>
<dbReference type="EMBL" id="CP066769">
    <property type="protein sequence ID" value="QQK04042.1"/>
    <property type="molecule type" value="Genomic_DNA"/>
</dbReference>
<dbReference type="KEGG" id="bann:JFN94_07770"/>
<gene>
    <name evidence="2" type="ORF">JFN94_07770</name>
</gene>
<accession>A0A7T6VHJ7</accession>
<dbReference type="Proteomes" id="UP000596205">
    <property type="component" value="Chromosome 1"/>
</dbReference>
<evidence type="ECO:0000313" key="3">
    <source>
        <dbReference type="Proteomes" id="UP000596205"/>
    </source>
</evidence>
<feature type="region of interest" description="Disordered" evidence="1">
    <location>
        <begin position="98"/>
        <end position="121"/>
    </location>
</feature>
<dbReference type="AlphaFoldDB" id="A0A7T6VHJ7"/>
<reference evidence="2 3" key="1">
    <citation type="submission" date="2020-12" db="EMBL/GenBank/DDBJ databases">
        <title>Complete genome sequence of Burkholderia anthina BJQ0011.</title>
        <authorList>
            <person name="Xu Y."/>
        </authorList>
    </citation>
    <scope>NUCLEOTIDE SEQUENCE [LARGE SCALE GENOMIC DNA]</scope>
    <source>
        <strain evidence="2 3">BJQ0011</strain>
    </source>
</reference>
<sequence length="121" mass="12860">MNRQAGNDMDNNNHHWNMRAGRIAVLGAIACIATSAVTAYGQTVVAPKVSDVDRSTREWLAMQRDNRAAAPTQPMLGDVATLVYQRYLDSFKNKIPDSMSSQIGSSNGMSGGMSGGGLGAQ</sequence>
<evidence type="ECO:0000256" key="1">
    <source>
        <dbReference type="SAM" id="MobiDB-lite"/>
    </source>
</evidence>
<feature type="compositionally biased region" description="Gly residues" evidence="1">
    <location>
        <begin position="109"/>
        <end position="121"/>
    </location>
</feature>
<dbReference type="InterPro" id="IPR022053">
    <property type="entry name" value="DUF3613"/>
</dbReference>
<evidence type="ECO:0000313" key="2">
    <source>
        <dbReference type="EMBL" id="QQK04042.1"/>
    </source>
</evidence>
<proteinExistence type="predicted"/>
<protein>
    <submittedName>
        <fullName evidence="2">DUF3613 domain-containing protein</fullName>
    </submittedName>
</protein>
<name>A0A7T6VHJ7_9BURK</name>